<reference evidence="1 2" key="1">
    <citation type="journal article" date="2019" name="Int. J. Syst. Evol. Microbiol.">
        <title>The Global Catalogue of Microorganisms (GCM) 10K type strain sequencing project: providing services to taxonomists for standard genome sequencing and annotation.</title>
        <authorList>
            <consortium name="The Broad Institute Genomics Platform"/>
            <consortium name="The Broad Institute Genome Sequencing Center for Infectious Disease"/>
            <person name="Wu L."/>
            <person name="Ma J."/>
        </authorList>
    </citation>
    <scope>NUCLEOTIDE SEQUENCE [LARGE SCALE GENOMIC DNA]</scope>
    <source>
        <strain evidence="1 2">JCM 16227</strain>
    </source>
</reference>
<dbReference type="Proteomes" id="UP001501170">
    <property type="component" value="Unassembled WGS sequence"/>
</dbReference>
<keyword evidence="2" id="KW-1185">Reference proteome</keyword>
<name>A0ABN3I555_9ACTN</name>
<dbReference type="RefSeq" id="WP_346077770.1">
    <property type="nucleotide sequence ID" value="NZ_BAAARB010000039.1"/>
</dbReference>
<gene>
    <name evidence="1" type="ORF">GCM10009855_37170</name>
</gene>
<evidence type="ECO:0000313" key="1">
    <source>
        <dbReference type="EMBL" id="GAA2394322.1"/>
    </source>
</evidence>
<evidence type="ECO:0000313" key="2">
    <source>
        <dbReference type="Proteomes" id="UP001501170"/>
    </source>
</evidence>
<accession>A0ABN3I555</accession>
<protein>
    <submittedName>
        <fullName evidence="1">Uncharacterized protein</fullName>
    </submittedName>
</protein>
<proteinExistence type="predicted"/>
<organism evidence="1 2">
    <name type="scientific">Gordonia cholesterolivorans</name>
    <dbReference type="NCBI Taxonomy" id="559625"/>
    <lineage>
        <taxon>Bacteria</taxon>
        <taxon>Bacillati</taxon>
        <taxon>Actinomycetota</taxon>
        <taxon>Actinomycetes</taxon>
        <taxon>Mycobacteriales</taxon>
        <taxon>Gordoniaceae</taxon>
        <taxon>Gordonia</taxon>
    </lineage>
</organism>
<comment type="caution">
    <text evidence="1">The sequence shown here is derived from an EMBL/GenBank/DDBJ whole genome shotgun (WGS) entry which is preliminary data.</text>
</comment>
<dbReference type="EMBL" id="BAAARB010000039">
    <property type="protein sequence ID" value="GAA2394322.1"/>
    <property type="molecule type" value="Genomic_DNA"/>
</dbReference>
<sequence length="76" mass="8049">MSDCMIPKAIAEKHRSLLTEMQACPHGDGAHWPGDAGDIIGSLTIPTSATPLHANLPDGRVLVQHTPGGRITIEDQ</sequence>